<keyword evidence="6" id="KW-1185">Reference proteome</keyword>
<dbReference type="Proteomes" id="UP000192656">
    <property type="component" value="Unassembled WGS sequence"/>
</dbReference>
<keyword evidence="1" id="KW-0805">Transcription regulation</keyword>
<reference evidence="5 6" key="1">
    <citation type="submission" date="2017-04" db="EMBL/GenBank/DDBJ databases">
        <authorList>
            <person name="Afonso C.L."/>
            <person name="Miller P.J."/>
            <person name="Scott M.A."/>
            <person name="Spackman E."/>
            <person name="Goraichik I."/>
            <person name="Dimitrov K.M."/>
            <person name="Suarez D.L."/>
            <person name="Swayne D.E."/>
        </authorList>
    </citation>
    <scope>NUCLEOTIDE SEQUENCE [LARGE SCALE GENOMIC DNA]</scope>
    <source>
        <strain evidence="5 6">CGMCC 1.10972</strain>
    </source>
</reference>
<dbReference type="PANTHER" id="PTHR33164">
    <property type="entry name" value="TRANSCRIPTIONAL REGULATOR, MARR FAMILY"/>
    <property type="match status" value="1"/>
</dbReference>
<proteinExistence type="predicted"/>
<dbReference type="InterPro" id="IPR000835">
    <property type="entry name" value="HTH_MarR-typ"/>
</dbReference>
<dbReference type="Pfam" id="PF01047">
    <property type="entry name" value="MarR"/>
    <property type="match status" value="1"/>
</dbReference>
<keyword evidence="2 5" id="KW-0238">DNA-binding</keyword>
<dbReference type="InterPro" id="IPR023187">
    <property type="entry name" value="Tscrpt_reg_MarR-type_CS"/>
</dbReference>
<dbReference type="SMART" id="SM00347">
    <property type="entry name" value="HTH_MARR"/>
    <property type="match status" value="1"/>
</dbReference>
<name>A0A1W1ZQJ6_9HYPH</name>
<sequence>MSTMTSMNSSGVDALNANSAGMVPSLISIIKCSRVLIELRLADLGIRAGQDHLLVALDPDGEPVLTSRLADTIGVRASTASKMLDRLEMRGFIRRGESLTDRRHTTVCLTEEGRIMRERIEAVWDDVERYIFHGQSDDVVSDVRRTTAQLESILDERLRRLR</sequence>
<keyword evidence="3" id="KW-0804">Transcription</keyword>
<evidence type="ECO:0000259" key="4">
    <source>
        <dbReference type="PROSITE" id="PS50995"/>
    </source>
</evidence>
<dbReference type="InterPro" id="IPR036390">
    <property type="entry name" value="WH_DNA-bd_sf"/>
</dbReference>
<dbReference type="PRINTS" id="PR00598">
    <property type="entry name" value="HTHMARR"/>
</dbReference>
<evidence type="ECO:0000313" key="6">
    <source>
        <dbReference type="Proteomes" id="UP000192656"/>
    </source>
</evidence>
<dbReference type="PROSITE" id="PS01117">
    <property type="entry name" value="HTH_MARR_1"/>
    <property type="match status" value="1"/>
</dbReference>
<dbReference type="SUPFAM" id="SSF46785">
    <property type="entry name" value="Winged helix' DNA-binding domain"/>
    <property type="match status" value="1"/>
</dbReference>
<dbReference type="InterPro" id="IPR039422">
    <property type="entry name" value="MarR/SlyA-like"/>
</dbReference>
<accession>A0A1W1ZQJ6</accession>
<dbReference type="GO" id="GO:0006950">
    <property type="term" value="P:response to stress"/>
    <property type="evidence" value="ECO:0007669"/>
    <property type="project" value="TreeGrafter"/>
</dbReference>
<dbReference type="GO" id="GO:0003677">
    <property type="term" value="F:DNA binding"/>
    <property type="evidence" value="ECO:0007669"/>
    <property type="project" value="UniProtKB-KW"/>
</dbReference>
<evidence type="ECO:0000256" key="2">
    <source>
        <dbReference type="ARBA" id="ARBA00023125"/>
    </source>
</evidence>
<dbReference type="STRING" id="937218.SAMN06297251_10337"/>
<dbReference type="RefSeq" id="WP_084408876.1">
    <property type="nucleotide sequence ID" value="NZ_FWXR01000003.1"/>
</dbReference>
<dbReference type="InterPro" id="IPR036388">
    <property type="entry name" value="WH-like_DNA-bd_sf"/>
</dbReference>
<organism evidence="5 6">
    <name type="scientific">Fulvimarina manganoxydans</name>
    <dbReference type="NCBI Taxonomy" id="937218"/>
    <lineage>
        <taxon>Bacteria</taxon>
        <taxon>Pseudomonadati</taxon>
        <taxon>Pseudomonadota</taxon>
        <taxon>Alphaproteobacteria</taxon>
        <taxon>Hyphomicrobiales</taxon>
        <taxon>Aurantimonadaceae</taxon>
        <taxon>Fulvimarina</taxon>
    </lineage>
</organism>
<evidence type="ECO:0000313" key="5">
    <source>
        <dbReference type="EMBL" id="SMC50482.1"/>
    </source>
</evidence>
<dbReference type="Gene3D" id="1.10.10.10">
    <property type="entry name" value="Winged helix-like DNA-binding domain superfamily/Winged helix DNA-binding domain"/>
    <property type="match status" value="1"/>
</dbReference>
<dbReference type="EMBL" id="FWXR01000003">
    <property type="protein sequence ID" value="SMC50482.1"/>
    <property type="molecule type" value="Genomic_DNA"/>
</dbReference>
<dbReference type="OrthoDB" id="7906080at2"/>
<dbReference type="GO" id="GO:0003700">
    <property type="term" value="F:DNA-binding transcription factor activity"/>
    <property type="evidence" value="ECO:0007669"/>
    <property type="project" value="InterPro"/>
</dbReference>
<dbReference type="AlphaFoldDB" id="A0A1W1ZQJ6"/>
<gene>
    <name evidence="5" type="ORF">SAMN06297251_10337</name>
</gene>
<evidence type="ECO:0000256" key="3">
    <source>
        <dbReference type="ARBA" id="ARBA00023163"/>
    </source>
</evidence>
<dbReference type="PROSITE" id="PS50995">
    <property type="entry name" value="HTH_MARR_2"/>
    <property type="match status" value="1"/>
</dbReference>
<feature type="domain" description="HTH marR-type" evidence="4">
    <location>
        <begin position="19"/>
        <end position="159"/>
    </location>
</feature>
<protein>
    <submittedName>
        <fullName evidence="5">DNA-binding transcriptional regulator, MarR family</fullName>
    </submittedName>
</protein>
<dbReference type="PANTHER" id="PTHR33164:SF43">
    <property type="entry name" value="HTH-TYPE TRANSCRIPTIONAL REPRESSOR YETL"/>
    <property type="match status" value="1"/>
</dbReference>
<evidence type="ECO:0000256" key="1">
    <source>
        <dbReference type="ARBA" id="ARBA00023015"/>
    </source>
</evidence>